<protein>
    <recommendedName>
        <fullName evidence="3">Sulfotransferase family protein</fullName>
    </recommendedName>
</protein>
<reference evidence="1 2" key="1">
    <citation type="submission" date="2016-07" db="EMBL/GenBank/DDBJ databases">
        <authorList>
            <person name="Lefevre C.T."/>
        </authorList>
    </citation>
    <scope>NUCLEOTIDE SEQUENCE [LARGE SCALE GENOMIC DNA]</scope>
    <source>
        <strain evidence="1">PR1</strain>
    </source>
</reference>
<organism evidence="1 2">
    <name type="scientific">Candidatus Terasakiella magnetica</name>
    <dbReference type="NCBI Taxonomy" id="1867952"/>
    <lineage>
        <taxon>Bacteria</taxon>
        <taxon>Pseudomonadati</taxon>
        <taxon>Pseudomonadota</taxon>
        <taxon>Alphaproteobacteria</taxon>
        <taxon>Rhodospirillales</taxon>
        <taxon>Terasakiellaceae</taxon>
        <taxon>Terasakiella</taxon>
    </lineage>
</organism>
<dbReference type="InterPro" id="IPR027417">
    <property type="entry name" value="P-loop_NTPase"/>
</dbReference>
<dbReference type="AlphaFoldDB" id="A0A1C3RKQ6"/>
<sequence>MSETLLVHLGIVRTGSSSVRRLVRDYCQIKGETCSHFPETEDEPVTEQTRYLFTECPYPYHLDTDRHCQYFTTIRNPVDSVISEYFFYLEREKLDASVSLDDFIAALPKSYNKQARWIAAINSPDKKLHTLEQPRNMFEHGFYEDISDQDLLMQVQASAGKYFPCIGLLERMEESAFQIAAKFGWSTVPILSRMNASFKDEALKREKPTELQIAKIKECNRADDMLYQAVEHNFNQEISQIRSTLAEQMDFYKQECKRRDEELLKKRREVFEKVMDIPTEGGIH</sequence>
<evidence type="ECO:0008006" key="3">
    <source>
        <dbReference type="Google" id="ProtNLM"/>
    </source>
</evidence>
<name>A0A1C3RKQ6_9PROT</name>
<dbReference type="PANTHER" id="PTHR32301:SF6">
    <property type="entry name" value="GOLVESIN-RELATED"/>
    <property type="match status" value="1"/>
</dbReference>
<dbReference type="OrthoDB" id="7981249at2"/>
<dbReference type="Proteomes" id="UP000231658">
    <property type="component" value="Unassembled WGS sequence"/>
</dbReference>
<evidence type="ECO:0000313" key="1">
    <source>
        <dbReference type="EMBL" id="SCA57836.1"/>
    </source>
</evidence>
<dbReference type="STRING" id="1867952.MTBPR1_70108"/>
<dbReference type="RefSeq" id="WP_069189841.1">
    <property type="nucleotide sequence ID" value="NZ_FLYE01000046.1"/>
</dbReference>
<gene>
    <name evidence="1" type="ORF">MTBPR1_70108</name>
</gene>
<keyword evidence="2" id="KW-1185">Reference proteome</keyword>
<dbReference type="SUPFAM" id="SSF52540">
    <property type="entry name" value="P-loop containing nucleoside triphosphate hydrolases"/>
    <property type="match status" value="1"/>
</dbReference>
<proteinExistence type="predicted"/>
<evidence type="ECO:0000313" key="2">
    <source>
        <dbReference type="Proteomes" id="UP000231658"/>
    </source>
</evidence>
<dbReference type="PANTHER" id="PTHR32301">
    <property type="entry name" value="COUNTIN RECEPTOR CNR3-RELATED"/>
    <property type="match status" value="1"/>
</dbReference>
<dbReference type="EMBL" id="FLYE01000046">
    <property type="protein sequence ID" value="SCA57836.1"/>
    <property type="molecule type" value="Genomic_DNA"/>
</dbReference>
<dbReference type="Gene3D" id="3.40.50.300">
    <property type="entry name" value="P-loop containing nucleotide triphosphate hydrolases"/>
    <property type="match status" value="1"/>
</dbReference>
<accession>A0A1C3RKQ6</accession>
<dbReference type="InterPro" id="IPR053259">
    <property type="entry name" value="Golvesin-related_Golgi"/>
</dbReference>